<name>A0AAW0A735_9AGAR</name>
<dbReference type="Pfam" id="PF12585">
    <property type="entry name" value="DUF3759"/>
    <property type="match status" value="1"/>
</dbReference>
<dbReference type="PANTHER" id="PTHR37450:SF1">
    <property type="entry name" value="CIPC PROTEIN"/>
    <property type="match status" value="1"/>
</dbReference>
<evidence type="ECO:0000313" key="3">
    <source>
        <dbReference type="Proteomes" id="UP001362999"/>
    </source>
</evidence>
<proteinExistence type="predicted"/>
<comment type="caution">
    <text evidence="2">The sequence shown here is derived from an EMBL/GenBank/DDBJ whole genome shotgun (WGS) entry which is preliminary data.</text>
</comment>
<sequence length="135" mass="14792">MTGPDVGRQRSPQSRTLARADRCRCFVRGTIHNPSIPSYSTHPAFPSPLSSMSRNQDQLTHGCCQAAKAYTKHCEENGKPQSHAKAKEILAGLTGAFVDRIVETKGLDAVDKEKAKHEAHKKNEAKLNEHGGFDV</sequence>
<dbReference type="EMBL" id="JAWWNJ010000081">
    <property type="protein sequence ID" value="KAK7001743.1"/>
    <property type="molecule type" value="Genomic_DNA"/>
</dbReference>
<dbReference type="AlphaFoldDB" id="A0AAW0A735"/>
<feature type="region of interest" description="Disordered" evidence="1">
    <location>
        <begin position="36"/>
        <end position="55"/>
    </location>
</feature>
<protein>
    <submittedName>
        <fullName evidence="2">Uncharacterized protein</fullName>
    </submittedName>
</protein>
<reference evidence="2 3" key="1">
    <citation type="journal article" date="2024" name="J Genomics">
        <title>Draft genome sequencing and assembly of Favolaschia claudopus CIRM-BRFM 2984 isolated from oak limbs.</title>
        <authorList>
            <person name="Navarro D."/>
            <person name="Drula E."/>
            <person name="Chaduli D."/>
            <person name="Cazenave R."/>
            <person name="Ahrendt S."/>
            <person name="Wang J."/>
            <person name="Lipzen A."/>
            <person name="Daum C."/>
            <person name="Barry K."/>
            <person name="Grigoriev I.V."/>
            <person name="Favel A."/>
            <person name="Rosso M.N."/>
            <person name="Martin F."/>
        </authorList>
    </citation>
    <scope>NUCLEOTIDE SEQUENCE [LARGE SCALE GENOMIC DNA]</scope>
    <source>
        <strain evidence="2 3">CIRM-BRFM 2984</strain>
    </source>
</reference>
<gene>
    <name evidence="2" type="ORF">R3P38DRAFT_3044253</name>
</gene>
<evidence type="ECO:0000313" key="2">
    <source>
        <dbReference type="EMBL" id="KAK7001743.1"/>
    </source>
</evidence>
<keyword evidence="3" id="KW-1185">Reference proteome</keyword>
<accession>A0AAW0A735</accession>
<dbReference type="PANTHER" id="PTHR37450">
    <property type="entry name" value="CIPC PROTEIN"/>
    <property type="match status" value="1"/>
</dbReference>
<dbReference type="Proteomes" id="UP001362999">
    <property type="component" value="Unassembled WGS sequence"/>
</dbReference>
<organism evidence="2 3">
    <name type="scientific">Favolaschia claudopus</name>
    <dbReference type="NCBI Taxonomy" id="2862362"/>
    <lineage>
        <taxon>Eukaryota</taxon>
        <taxon>Fungi</taxon>
        <taxon>Dikarya</taxon>
        <taxon>Basidiomycota</taxon>
        <taxon>Agaricomycotina</taxon>
        <taxon>Agaricomycetes</taxon>
        <taxon>Agaricomycetidae</taxon>
        <taxon>Agaricales</taxon>
        <taxon>Marasmiineae</taxon>
        <taxon>Mycenaceae</taxon>
        <taxon>Favolaschia</taxon>
    </lineage>
</organism>
<dbReference type="InterPro" id="IPR022234">
    <property type="entry name" value="DUF3759"/>
</dbReference>
<feature type="region of interest" description="Disordered" evidence="1">
    <location>
        <begin position="113"/>
        <end position="135"/>
    </location>
</feature>
<evidence type="ECO:0000256" key="1">
    <source>
        <dbReference type="SAM" id="MobiDB-lite"/>
    </source>
</evidence>